<accession>A0A1V3XAR9</accession>
<sequence length="38" mass="3896">MPMNTRANTAIVARLDGAGDVLITGPRCGPWPPTTTGS</sequence>
<evidence type="ECO:0000313" key="2">
    <source>
        <dbReference type="Proteomes" id="UP000189229"/>
    </source>
</evidence>
<evidence type="ECO:0000313" key="1">
    <source>
        <dbReference type="EMBL" id="OOK76305.1"/>
    </source>
</evidence>
<proteinExistence type="predicted"/>
<name>A0A1V3XAR9_MYCKA</name>
<dbReference type="EMBL" id="MVBM01000003">
    <property type="protein sequence ID" value="OOK76305.1"/>
    <property type="molecule type" value="Genomic_DNA"/>
</dbReference>
<organism evidence="1 2">
    <name type="scientific">Mycobacterium kansasii</name>
    <dbReference type="NCBI Taxonomy" id="1768"/>
    <lineage>
        <taxon>Bacteria</taxon>
        <taxon>Bacillati</taxon>
        <taxon>Actinomycetota</taxon>
        <taxon>Actinomycetes</taxon>
        <taxon>Mycobacteriales</taxon>
        <taxon>Mycobacteriaceae</taxon>
        <taxon>Mycobacterium</taxon>
    </lineage>
</organism>
<comment type="caution">
    <text evidence="1">The sequence shown here is derived from an EMBL/GenBank/DDBJ whole genome shotgun (WGS) entry which is preliminary data.</text>
</comment>
<reference evidence="1 2" key="1">
    <citation type="submission" date="2017-02" db="EMBL/GenBank/DDBJ databases">
        <title>Complete genome sequences of Mycobacterium kansasii strains isolated from rhesus macaques.</title>
        <authorList>
            <person name="Panda A."/>
            <person name="Nagaraj S."/>
            <person name="Zhao X."/>
            <person name="Tettelin H."/>
            <person name="Detolla L.J."/>
        </authorList>
    </citation>
    <scope>NUCLEOTIDE SEQUENCE [LARGE SCALE GENOMIC DNA]</scope>
    <source>
        <strain evidence="1 2">11-3813</strain>
    </source>
</reference>
<gene>
    <name evidence="1" type="ORF">BZL30_3441</name>
</gene>
<protein>
    <submittedName>
        <fullName evidence="1">Uncharacterized protein</fullName>
    </submittedName>
</protein>
<dbReference type="Proteomes" id="UP000189229">
    <property type="component" value="Unassembled WGS sequence"/>
</dbReference>
<dbReference type="AlphaFoldDB" id="A0A1V3XAR9"/>